<sequence>MKYLFTAFCLLRMCFLLQAQALETLDINNIIATVSSNGELFKELKLKTDPDKNLMNSTSLWMGGYDPAGALHFAGQTDFSKGHELFFGPIDQDYKSFDYDLKYDKVWKLNRTMIEDHKKNFNKPGYVIPKEIKEFPQSNFDKDRAFTSGLFLFEDLNHNVWYEPELGEYPIILGDQCIYFILNDTKEKHSITKGDLLGFQILGMLWGYQSSLESVNQTIYLTYKIINKSNNTYHNFYIGLFSDMNSGDPGSNYVGFDIPSNSSYTYSANSNDPLFGKTPPVISLMNMGNSLTYINDRHKNWFISYTDPISTEAPETGSPGTVNDYYHYLSGRWKDGSRIATQGTGYNPGSSKLSNFLFTGDPNDSSPNWNEVSANNKPGNRKSVQGIGPSTIEPGQIFCLNYAITVTRDVTGDHISGIKKMKEHIQEVQDQFNNPLNLFCAVSPKTNTFDENGNNRLQIVPNPASHKMNIKSEDLITGVPLIYRIFSTTGQLVDQAKLIHSTNLEIDISDVPAGMYFLGLTQGALNIKGKVLVMK</sequence>
<keyword evidence="1" id="KW-0732">Signal</keyword>
<evidence type="ECO:0000313" key="4">
    <source>
        <dbReference type="Proteomes" id="UP000808349"/>
    </source>
</evidence>
<evidence type="ECO:0000256" key="1">
    <source>
        <dbReference type="SAM" id="SignalP"/>
    </source>
</evidence>
<accession>A0A9D7XGY1</accession>
<feature type="chain" id="PRO_5038869383" evidence="1">
    <location>
        <begin position="22"/>
        <end position="535"/>
    </location>
</feature>
<feature type="domain" description="Secretion system C-terminal sorting" evidence="2">
    <location>
        <begin position="460"/>
        <end position="532"/>
    </location>
</feature>
<comment type="caution">
    <text evidence="3">The sequence shown here is derived from an EMBL/GenBank/DDBJ whole genome shotgun (WGS) entry which is preliminary data.</text>
</comment>
<dbReference type="Proteomes" id="UP000808349">
    <property type="component" value="Unassembled WGS sequence"/>
</dbReference>
<name>A0A9D7XGY1_9BACT</name>
<feature type="signal peptide" evidence="1">
    <location>
        <begin position="1"/>
        <end position="21"/>
    </location>
</feature>
<dbReference type="EMBL" id="JADKFW010000004">
    <property type="protein sequence ID" value="MBK9717297.1"/>
    <property type="molecule type" value="Genomic_DNA"/>
</dbReference>
<organism evidence="3 4">
    <name type="scientific">Candidatus Defluviibacterium haderslevense</name>
    <dbReference type="NCBI Taxonomy" id="2981993"/>
    <lineage>
        <taxon>Bacteria</taxon>
        <taxon>Pseudomonadati</taxon>
        <taxon>Bacteroidota</taxon>
        <taxon>Saprospiria</taxon>
        <taxon>Saprospirales</taxon>
        <taxon>Saprospiraceae</taxon>
        <taxon>Candidatus Defluviibacterium</taxon>
    </lineage>
</organism>
<dbReference type="NCBIfam" id="TIGR04183">
    <property type="entry name" value="Por_Secre_tail"/>
    <property type="match status" value="1"/>
</dbReference>
<dbReference type="Pfam" id="PF18962">
    <property type="entry name" value="Por_Secre_tail"/>
    <property type="match status" value="1"/>
</dbReference>
<evidence type="ECO:0000259" key="2">
    <source>
        <dbReference type="Pfam" id="PF18962"/>
    </source>
</evidence>
<protein>
    <submittedName>
        <fullName evidence="3">T9SS type A sorting domain-containing protein</fullName>
    </submittedName>
</protein>
<reference evidence="3 4" key="1">
    <citation type="submission" date="2020-10" db="EMBL/GenBank/DDBJ databases">
        <title>Connecting structure to function with the recovery of over 1000 high-quality activated sludge metagenome-assembled genomes encoding full-length rRNA genes using long-read sequencing.</title>
        <authorList>
            <person name="Singleton C.M."/>
            <person name="Petriglieri F."/>
            <person name="Kristensen J.M."/>
            <person name="Kirkegaard R.H."/>
            <person name="Michaelsen T.Y."/>
            <person name="Andersen M.H."/>
            <person name="Karst S.M."/>
            <person name="Dueholm M.S."/>
            <person name="Nielsen P.H."/>
            <person name="Albertsen M."/>
        </authorList>
    </citation>
    <scope>NUCLEOTIDE SEQUENCE [LARGE SCALE GENOMIC DNA]</scope>
    <source>
        <strain evidence="3">Ribe_18-Q3-R11-54_BAT3C.373</strain>
    </source>
</reference>
<evidence type="ECO:0000313" key="3">
    <source>
        <dbReference type="EMBL" id="MBK9717297.1"/>
    </source>
</evidence>
<dbReference type="InterPro" id="IPR026444">
    <property type="entry name" value="Secre_tail"/>
</dbReference>
<dbReference type="AlphaFoldDB" id="A0A9D7XGY1"/>
<gene>
    <name evidence="3" type="ORF">IPO85_07265</name>
</gene>
<proteinExistence type="predicted"/>